<evidence type="ECO:0000313" key="5">
    <source>
        <dbReference type="Proteomes" id="UP001357485"/>
    </source>
</evidence>
<dbReference type="InterPro" id="IPR033433">
    <property type="entry name" value="GtaA_N"/>
</dbReference>
<sequence length="425" mass="45610">MTANGAAPYSEDHDMAQWGTAVYSTRENASELSAASGNMDDIRSQCTRNGKLSGAQPPWSLGDVTAYAHDLGSVGGAAKNITFTIGYAREEAINYNANLNSKATAAGGSKYSDILALSLRHAFGAIGITIPKDTLDTNVMMFMKEISSNDNVNTTDVLLPSSPVFCVLAPEYIHLLLEPVVQYLSTAAWPLNHTIHDIGSAYPNATGHSDGLAEPIPIEEPSHLLTLAYTYVRASGNAAWAATHDVLSRRHADYLAQNGLYPTDQLSTDEQRRQRTSPGQPRCQTTGRTDPATGDWEGERGARAFDCAFAPAETRPCLRCRGRRGGEAALPGSPCIHTAAARVGHTCIRGARARERELVRVVPPNPLLWSLSLWCGVYGAETAPARLCCCMWGWSRKRSLDAGGVDRGGRGVEGAGMVYDISTGR</sequence>
<dbReference type="Pfam" id="PF16335">
    <property type="entry name" value="GtaA_6_Hairpin"/>
    <property type="match status" value="1"/>
</dbReference>
<proteinExistence type="predicted"/>
<dbReference type="Pfam" id="PF17168">
    <property type="entry name" value="DUF5127"/>
    <property type="match status" value="1"/>
</dbReference>
<feature type="region of interest" description="Disordered" evidence="1">
    <location>
        <begin position="260"/>
        <end position="297"/>
    </location>
</feature>
<reference evidence="4 5" key="1">
    <citation type="submission" date="2023-08" db="EMBL/GenBank/DDBJ databases">
        <title>Black Yeasts Isolated from many extreme environments.</title>
        <authorList>
            <person name="Coleine C."/>
            <person name="Stajich J.E."/>
            <person name="Selbmann L."/>
        </authorList>
    </citation>
    <scope>NUCLEOTIDE SEQUENCE [LARGE SCALE GENOMIC DNA]</scope>
    <source>
        <strain evidence="4 5">CCFEE 536</strain>
    </source>
</reference>
<feature type="domain" description="Glutaminase A N-terminal" evidence="3">
    <location>
        <begin position="6"/>
        <end position="97"/>
    </location>
</feature>
<comment type="caution">
    <text evidence="4">The sequence shown here is derived from an EMBL/GenBank/DDBJ whole genome shotgun (WGS) entry which is preliminary data.</text>
</comment>
<evidence type="ECO:0000259" key="3">
    <source>
        <dbReference type="Pfam" id="PF17168"/>
    </source>
</evidence>
<gene>
    <name evidence="4" type="ORF">LTR16_001918</name>
</gene>
<feature type="domain" description="Glutaminase A central" evidence="2">
    <location>
        <begin position="108"/>
        <end position="271"/>
    </location>
</feature>
<organism evidence="4 5">
    <name type="scientific">Cryomyces antarcticus</name>
    <dbReference type="NCBI Taxonomy" id="329879"/>
    <lineage>
        <taxon>Eukaryota</taxon>
        <taxon>Fungi</taxon>
        <taxon>Dikarya</taxon>
        <taxon>Ascomycota</taxon>
        <taxon>Pezizomycotina</taxon>
        <taxon>Dothideomycetes</taxon>
        <taxon>Dothideomycetes incertae sedis</taxon>
        <taxon>Cryomyces</taxon>
    </lineage>
</organism>
<dbReference type="InterPro" id="IPR052743">
    <property type="entry name" value="Glutaminase_GtaA"/>
</dbReference>
<dbReference type="EMBL" id="JAVRRA010008332">
    <property type="protein sequence ID" value="KAK5256984.1"/>
    <property type="molecule type" value="Genomic_DNA"/>
</dbReference>
<dbReference type="PANTHER" id="PTHR31987:SF14">
    <property type="entry name" value="PUTATIVE (AFU_ORTHOLOGUE AFUA_6G09910)-RELATED"/>
    <property type="match status" value="1"/>
</dbReference>
<keyword evidence="5" id="KW-1185">Reference proteome</keyword>
<protein>
    <submittedName>
        <fullName evidence="4">Uncharacterized protein</fullName>
    </submittedName>
</protein>
<evidence type="ECO:0000259" key="2">
    <source>
        <dbReference type="Pfam" id="PF16335"/>
    </source>
</evidence>
<dbReference type="PANTHER" id="PTHR31987">
    <property type="entry name" value="GLUTAMINASE A-RELATED"/>
    <property type="match status" value="1"/>
</dbReference>
<dbReference type="Proteomes" id="UP001357485">
    <property type="component" value="Unassembled WGS sequence"/>
</dbReference>
<evidence type="ECO:0000256" key="1">
    <source>
        <dbReference type="SAM" id="MobiDB-lite"/>
    </source>
</evidence>
<name>A0ABR0LZ97_9PEZI</name>
<dbReference type="InterPro" id="IPR032514">
    <property type="entry name" value="GtaA_central"/>
</dbReference>
<feature type="compositionally biased region" description="Polar residues" evidence="1">
    <location>
        <begin position="276"/>
        <end position="288"/>
    </location>
</feature>
<accession>A0ABR0LZ97</accession>
<evidence type="ECO:0000313" key="4">
    <source>
        <dbReference type="EMBL" id="KAK5256984.1"/>
    </source>
</evidence>